<gene>
    <name evidence="2" type="ORF">FHD67_14195</name>
</gene>
<dbReference type="EMBL" id="VDDC01000026">
    <property type="protein sequence ID" value="TNH38632.1"/>
    <property type="molecule type" value="Genomic_DNA"/>
</dbReference>
<feature type="chain" id="PRO_5022906427" evidence="1">
    <location>
        <begin position="27"/>
        <end position="166"/>
    </location>
</feature>
<dbReference type="Proteomes" id="UP000304880">
    <property type="component" value="Unassembled WGS sequence"/>
</dbReference>
<organism evidence="2 3">
    <name type="scientific">Paracoccus haeundaensis</name>
    <dbReference type="NCBI Taxonomy" id="225362"/>
    <lineage>
        <taxon>Bacteria</taxon>
        <taxon>Pseudomonadati</taxon>
        <taxon>Pseudomonadota</taxon>
        <taxon>Alphaproteobacteria</taxon>
        <taxon>Rhodobacterales</taxon>
        <taxon>Paracoccaceae</taxon>
        <taxon>Paracoccus</taxon>
    </lineage>
</organism>
<reference evidence="2 3" key="1">
    <citation type="submission" date="2019-06" db="EMBL/GenBank/DDBJ databases">
        <authorList>
            <person name="Li J."/>
        </authorList>
    </citation>
    <scope>NUCLEOTIDE SEQUENCE [LARGE SCALE GENOMIC DNA]</scope>
    <source>
        <strain evidence="2 3">CGMCC 1.8012</strain>
    </source>
</reference>
<keyword evidence="1" id="KW-0732">Signal</keyword>
<name>A0A5C4R3X0_9RHOB</name>
<protein>
    <submittedName>
        <fullName evidence="2">Uncharacterized protein</fullName>
    </submittedName>
</protein>
<accession>A0A5C4R3X0</accession>
<proteinExistence type="predicted"/>
<keyword evidence="3" id="KW-1185">Reference proteome</keyword>
<sequence>MRVAAQSYPIDCAILLCLAGGFPASAECTAARIEMIRRVTPWPVEPPLQLWNCPLRASGLPSLPNMGSDGLTDEIRGYRDGIEVYHVNYRGQRNSEGIEISDSTQRGFYDEAGEFRWISIRLEDAPLWVRDRVGYHGGEQAGTRRGIAMRTMDYNGQISEIIWEAY</sequence>
<evidence type="ECO:0000313" key="3">
    <source>
        <dbReference type="Proteomes" id="UP000304880"/>
    </source>
</evidence>
<evidence type="ECO:0000313" key="2">
    <source>
        <dbReference type="EMBL" id="TNH38632.1"/>
    </source>
</evidence>
<evidence type="ECO:0000256" key="1">
    <source>
        <dbReference type="SAM" id="SignalP"/>
    </source>
</evidence>
<comment type="caution">
    <text evidence="2">The sequence shown here is derived from an EMBL/GenBank/DDBJ whole genome shotgun (WGS) entry which is preliminary data.</text>
</comment>
<feature type="signal peptide" evidence="1">
    <location>
        <begin position="1"/>
        <end position="26"/>
    </location>
</feature>
<dbReference type="AlphaFoldDB" id="A0A5C4R3X0"/>